<dbReference type="PANTHER" id="PTHR30487">
    <property type="entry name" value="TYPE 4 PREPILIN-LIKE PROTEINS LEADER PEPTIDE-PROCESSING ENZYME"/>
    <property type="match status" value="1"/>
</dbReference>
<dbReference type="Proteomes" id="UP000002709">
    <property type="component" value="Chromosome"/>
</dbReference>
<keyword evidence="3" id="KW-0472">Membrane</keyword>
<dbReference type="STRING" id="319225.Plut_0792"/>
<comment type="similarity">
    <text evidence="1 2">Belongs to the peptidase A24 family.</text>
</comment>
<dbReference type="GO" id="GO:0006465">
    <property type="term" value="P:signal peptide processing"/>
    <property type="evidence" value="ECO:0007669"/>
    <property type="project" value="TreeGrafter"/>
</dbReference>
<proteinExistence type="inferred from homology"/>
<evidence type="ECO:0000313" key="5">
    <source>
        <dbReference type="EMBL" id="ABB23664.1"/>
    </source>
</evidence>
<feature type="transmembrane region" description="Helical" evidence="3">
    <location>
        <begin position="219"/>
        <end position="238"/>
    </location>
</feature>
<sequence>MSPNDLWHALLNHLPWLPGGLFAGYLLVPLARITAEKVLLDGEVSLEEWRGPGGGLKEALPPARRIWVPLLNAGLWICLANSTSDPAFLSRLPGAGLASALILLALIDWDTTLLPDRIVLPLGLSGLAASWAGLTSQNLPESAASAAVVAGIFGGLAWLYRRRRGEDGIGGGDIKLLAALGAWWGLLDVLYMVVWASVGTVVWYAVWRWLKRPDPDAEWPFGPAIAAAALVWSLLAAYSH</sequence>
<dbReference type="EMBL" id="CP000096">
    <property type="protein sequence ID" value="ABB23664.1"/>
    <property type="molecule type" value="Genomic_DNA"/>
</dbReference>
<dbReference type="PRINTS" id="PR00864">
    <property type="entry name" value="PREPILNPTASE"/>
</dbReference>
<reference evidence="6" key="1">
    <citation type="submission" date="2005-08" db="EMBL/GenBank/DDBJ databases">
        <title>Complete sequence of Pelodictyon luteolum DSM 273.</title>
        <authorList>
            <consortium name="US DOE Joint Genome Institute"/>
            <person name="Copeland A."/>
            <person name="Lucas S."/>
            <person name="Lapidus A."/>
            <person name="Barry K."/>
            <person name="Detter J.C."/>
            <person name="Glavina T."/>
            <person name="Hammon N."/>
            <person name="Israni S."/>
            <person name="Pitluck S."/>
            <person name="Bryant D."/>
            <person name="Schmutz J."/>
            <person name="Larimer F."/>
            <person name="Land M."/>
            <person name="Kyrpides N."/>
            <person name="Ivanova N."/>
            <person name="Richardson P."/>
        </authorList>
    </citation>
    <scope>NUCLEOTIDE SEQUENCE [LARGE SCALE GENOMIC DNA]</scope>
    <source>
        <strain evidence="6">DSM 273 / BCRC 81028 / 2530</strain>
    </source>
</reference>
<dbReference type="GO" id="GO:0005886">
    <property type="term" value="C:plasma membrane"/>
    <property type="evidence" value="ECO:0007669"/>
    <property type="project" value="TreeGrafter"/>
</dbReference>
<name>Q3B4R7_CHLL3</name>
<keyword evidence="3" id="KW-1133">Transmembrane helix</keyword>
<dbReference type="PANTHER" id="PTHR30487:SF0">
    <property type="entry name" value="PREPILIN LEADER PEPTIDASE_N-METHYLTRANSFERASE-RELATED"/>
    <property type="match status" value="1"/>
</dbReference>
<evidence type="ECO:0000256" key="3">
    <source>
        <dbReference type="SAM" id="Phobius"/>
    </source>
</evidence>
<feature type="domain" description="Prepilin type IV endopeptidase peptidase" evidence="4">
    <location>
        <begin position="97"/>
        <end position="203"/>
    </location>
</feature>
<feature type="transmembrane region" description="Helical" evidence="3">
    <location>
        <begin position="6"/>
        <end position="28"/>
    </location>
</feature>
<organism evidence="5 6">
    <name type="scientific">Chlorobium luteolum (strain DSM 273 / BCRC 81028 / 2530)</name>
    <name type="common">Pelodictyon luteolum</name>
    <dbReference type="NCBI Taxonomy" id="319225"/>
    <lineage>
        <taxon>Bacteria</taxon>
        <taxon>Pseudomonadati</taxon>
        <taxon>Chlorobiota</taxon>
        <taxon>Chlorobiia</taxon>
        <taxon>Chlorobiales</taxon>
        <taxon>Chlorobiaceae</taxon>
        <taxon>Chlorobium/Pelodictyon group</taxon>
        <taxon>Pelodictyon</taxon>
    </lineage>
</organism>
<gene>
    <name evidence="5" type="ordered locus">Plut_0792</name>
</gene>
<dbReference type="GO" id="GO:0004190">
    <property type="term" value="F:aspartic-type endopeptidase activity"/>
    <property type="evidence" value="ECO:0007669"/>
    <property type="project" value="InterPro"/>
</dbReference>
<keyword evidence="3" id="KW-0812">Transmembrane</keyword>
<evidence type="ECO:0000259" key="4">
    <source>
        <dbReference type="Pfam" id="PF01478"/>
    </source>
</evidence>
<evidence type="ECO:0000256" key="1">
    <source>
        <dbReference type="ARBA" id="ARBA00005801"/>
    </source>
</evidence>
<keyword evidence="6" id="KW-1185">Reference proteome</keyword>
<dbReference type="RefSeq" id="WP_011357538.1">
    <property type="nucleotide sequence ID" value="NC_007512.1"/>
</dbReference>
<dbReference type="OrthoDB" id="598067at2"/>
<feature type="transmembrane region" description="Helical" evidence="3">
    <location>
        <begin position="142"/>
        <end position="160"/>
    </location>
</feature>
<dbReference type="eggNOG" id="COG1989">
    <property type="taxonomic scope" value="Bacteria"/>
</dbReference>
<dbReference type="InterPro" id="IPR014032">
    <property type="entry name" value="Peptidase_A24A_bac"/>
</dbReference>
<dbReference type="AlphaFoldDB" id="Q3B4R7"/>
<dbReference type="InterPro" id="IPR000045">
    <property type="entry name" value="Prepilin_IV_endopep_pep"/>
</dbReference>
<dbReference type="KEGG" id="plt:Plut_0792"/>
<dbReference type="HOGENOM" id="CLU_083001_0_0_10"/>
<feature type="transmembrane region" description="Helical" evidence="3">
    <location>
        <begin position="181"/>
        <end position="207"/>
    </location>
</feature>
<feature type="transmembrane region" description="Helical" evidence="3">
    <location>
        <begin position="88"/>
        <end position="106"/>
    </location>
</feature>
<protein>
    <submittedName>
        <fullName evidence="5">Type II secretory pathway prepilin signal peptidase</fullName>
    </submittedName>
</protein>
<evidence type="ECO:0000256" key="2">
    <source>
        <dbReference type="RuleBase" id="RU003793"/>
    </source>
</evidence>
<dbReference type="Gene3D" id="1.20.120.1220">
    <property type="match status" value="1"/>
</dbReference>
<evidence type="ECO:0000313" key="6">
    <source>
        <dbReference type="Proteomes" id="UP000002709"/>
    </source>
</evidence>
<dbReference type="Pfam" id="PF01478">
    <property type="entry name" value="Peptidase_A24"/>
    <property type="match status" value="1"/>
</dbReference>
<dbReference type="InterPro" id="IPR050882">
    <property type="entry name" value="Prepilin_peptidase/N-MTase"/>
</dbReference>
<accession>Q3B4R7</accession>